<dbReference type="EMBL" id="JARPYI010000013">
    <property type="protein sequence ID" value="MDT2601820.1"/>
    <property type="molecule type" value="Genomic_DNA"/>
</dbReference>
<dbReference type="Pfam" id="PF07997">
    <property type="entry name" value="DUF1694"/>
    <property type="match status" value="1"/>
</dbReference>
<dbReference type="SUPFAM" id="SSF160515">
    <property type="entry name" value="YueI-like"/>
    <property type="match status" value="1"/>
</dbReference>
<evidence type="ECO:0000313" key="1">
    <source>
        <dbReference type="EMBL" id="MDT2601820.1"/>
    </source>
</evidence>
<reference evidence="1 2" key="1">
    <citation type="submission" date="2023-03" db="EMBL/GenBank/DDBJ databases">
        <authorList>
            <person name="Shen W."/>
            <person name="Cai J."/>
        </authorList>
    </citation>
    <scope>NUCLEOTIDE SEQUENCE [LARGE SCALE GENOMIC DNA]</scope>
    <source>
        <strain evidence="1 2">D6-4</strain>
    </source>
</reference>
<protein>
    <submittedName>
        <fullName evidence="1">DUF1694 domain-containing protein</fullName>
    </submittedName>
</protein>
<keyword evidence="2" id="KW-1185">Reference proteome</keyword>
<dbReference type="InterPro" id="IPR012543">
    <property type="entry name" value="DUF1694"/>
</dbReference>
<organism evidence="1 2">
    <name type="scientific">Enterococcus hulanensis</name>
    <dbReference type="NCBI Taxonomy" id="2559929"/>
    <lineage>
        <taxon>Bacteria</taxon>
        <taxon>Bacillati</taxon>
        <taxon>Bacillota</taxon>
        <taxon>Bacilli</taxon>
        <taxon>Lactobacillales</taxon>
        <taxon>Enterococcaceae</taxon>
        <taxon>Enterococcus</taxon>
    </lineage>
</organism>
<proteinExistence type="predicted"/>
<dbReference type="Proteomes" id="UP001252875">
    <property type="component" value="Unassembled WGS sequence"/>
</dbReference>
<sequence>MIFKKLISYLNQRQEKANNRLIEERVLLGSDRKRILYFLTFKELHGNVEASMNQLKALLQRKGKLIINGNLKLPMITKLMLLSKRHDRHFTIVVNDGYRLSMLQDIEKKEHLAVIFEEEPSE</sequence>
<name>A0ABU3F3W0_9ENTE</name>
<comment type="caution">
    <text evidence="1">The sequence shown here is derived from an EMBL/GenBank/DDBJ whole genome shotgun (WGS) entry which is preliminary data.</text>
</comment>
<dbReference type="Gene3D" id="3.30.1330.30">
    <property type="match status" value="1"/>
</dbReference>
<gene>
    <name evidence="1" type="ORF">P7D85_18730</name>
</gene>
<dbReference type="InterPro" id="IPR029064">
    <property type="entry name" value="Ribosomal_eL30-like_sf"/>
</dbReference>
<accession>A0ABU3F3W0</accession>
<evidence type="ECO:0000313" key="2">
    <source>
        <dbReference type="Proteomes" id="UP001252875"/>
    </source>
</evidence>
<dbReference type="RefSeq" id="WP_311823325.1">
    <property type="nucleotide sequence ID" value="NZ_JARPYF010000013.1"/>
</dbReference>